<reference evidence="1" key="1">
    <citation type="submission" date="2021-01" db="EMBL/GenBank/DDBJ databases">
        <authorList>
            <person name="Corre E."/>
            <person name="Pelletier E."/>
            <person name="Niang G."/>
            <person name="Scheremetjew M."/>
            <person name="Finn R."/>
            <person name="Kale V."/>
            <person name="Holt S."/>
            <person name="Cochrane G."/>
            <person name="Meng A."/>
            <person name="Brown T."/>
            <person name="Cohen L."/>
        </authorList>
    </citation>
    <scope>NUCLEOTIDE SEQUENCE</scope>
    <source>
        <strain evidence="1">UIO037</strain>
    </source>
</reference>
<protein>
    <submittedName>
        <fullName evidence="1">Uncharacterized protein</fullName>
    </submittedName>
</protein>
<organism evidence="1">
    <name type="scientific">Prymnesium polylepis</name>
    <dbReference type="NCBI Taxonomy" id="72548"/>
    <lineage>
        <taxon>Eukaryota</taxon>
        <taxon>Haptista</taxon>
        <taxon>Haptophyta</taxon>
        <taxon>Prymnesiophyceae</taxon>
        <taxon>Prymnesiales</taxon>
        <taxon>Prymnesiaceae</taxon>
        <taxon>Prymnesium</taxon>
    </lineage>
</organism>
<dbReference type="AlphaFoldDB" id="A0A7S4J421"/>
<evidence type="ECO:0000313" key="1">
    <source>
        <dbReference type="EMBL" id="CAE2250476.1"/>
    </source>
</evidence>
<proteinExistence type="predicted"/>
<dbReference type="InterPro" id="IPR021434">
    <property type="entry name" value="DUF3082"/>
</dbReference>
<name>A0A7S4J421_9EUKA</name>
<dbReference type="Pfam" id="PF11282">
    <property type="entry name" value="DUF3082"/>
    <property type="match status" value="1"/>
</dbReference>
<dbReference type="EMBL" id="HBKO01032207">
    <property type="protein sequence ID" value="CAE2250476.1"/>
    <property type="molecule type" value="Transcribed_RNA"/>
</dbReference>
<sequence>MISRSGRILAREVEPLADANDELKVRFDRDYVGETKTTFAQTAVRRDVAEAAAPPLSQNEVLLTEIRALQPKEKKPPPERKPVDLNGINPLFLVLGAASYGTFSYFSWQFTCAAAEYFAEHPMDSAFYVVARLSSLARVVVIGLGALGTGVTAIAGAGQAALAVQVALGVASGELDPKAEREDPYGGRKKGEIEKMIGFMRGNKESDLGL</sequence>
<gene>
    <name evidence="1" type="ORF">CPOL0286_LOCUS14663</name>
</gene>
<accession>A0A7S4J421</accession>